<keyword evidence="1" id="KW-1133">Transmembrane helix</keyword>
<reference evidence="3 4" key="1">
    <citation type="submission" date="2019-11" db="EMBL/GenBank/DDBJ databases">
        <title>Whole genome shotgun sequencing (WGS) data from Adlercreutzia equolifaciens ResAG-91, Eggerthella lenta MRI-F36, MRI-F37, MRI-F40, ResAG-49, ResAG-88, ResAG-121, ResAG-145, and Gordonibacter sp. ResAG-5, ResAG-26, ResAG-43, ResAG-50, ResAG-59.</title>
        <authorList>
            <person name="Stoll D.A."/>
            <person name="Danylec N."/>
            <person name="Franz C.M.A.P."/>
            <person name="Huch M."/>
        </authorList>
    </citation>
    <scope>NUCLEOTIDE SEQUENCE [LARGE SCALE GENOMIC DNA]</scope>
    <source>
        <strain evidence="3 4">ResAG-91</strain>
    </source>
</reference>
<dbReference type="InterPro" id="IPR006976">
    <property type="entry name" value="VanZ-like"/>
</dbReference>
<evidence type="ECO:0000256" key="1">
    <source>
        <dbReference type="SAM" id="Phobius"/>
    </source>
</evidence>
<dbReference type="PANTHER" id="PTHR36834">
    <property type="entry name" value="MEMBRANE PROTEIN-RELATED"/>
    <property type="match status" value="1"/>
</dbReference>
<dbReference type="AlphaFoldDB" id="A0A7K1T6Z7"/>
<dbReference type="Pfam" id="PF04892">
    <property type="entry name" value="VanZ"/>
    <property type="match status" value="1"/>
</dbReference>
<feature type="transmembrane region" description="Helical" evidence="1">
    <location>
        <begin position="51"/>
        <end position="69"/>
    </location>
</feature>
<feature type="transmembrane region" description="Helical" evidence="1">
    <location>
        <begin position="254"/>
        <end position="273"/>
    </location>
</feature>
<protein>
    <recommendedName>
        <fullName evidence="2">VanZ-like domain-containing protein</fullName>
    </recommendedName>
</protein>
<feature type="transmembrane region" description="Helical" evidence="1">
    <location>
        <begin position="307"/>
        <end position="330"/>
    </location>
</feature>
<dbReference type="Proteomes" id="UP000488839">
    <property type="component" value="Unassembled WGS sequence"/>
</dbReference>
<name>A0A7K1T6Z7_9ACTN</name>
<evidence type="ECO:0000259" key="2">
    <source>
        <dbReference type="Pfam" id="PF04892"/>
    </source>
</evidence>
<accession>A0A7K1T6Z7</accession>
<keyword evidence="1" id="KW-0812">Transmembrane</keyword>
<evidence type="ECO:0000313" key="3">
    <source>
        <dbReference type="EMBL" id="MVN59416.1"/>
    </source>
</evidence>
<feature type="transmembrane region" description="Helical" evidence="1">
    <location>
        <begin position="20"/>
        <end position="39"/>
    </location>
</feature>
<feature type="transmembrane region" description="Helical" evidence="1">
    <location>
        <begin position="104"/>
        <end position="122"/>
    </location>
</feature>
<comment type="caution">
    <text evidence="3">The sequence shown here is derived from an EMBL/GenBank/DDBJ whole genome shotgun (WGS) entry which is preliminary data.</text>
</comment>
<feature type="domain" description="VanZ-like" evidence="2">
    <location>
        <begin position="57"/>
        <end position="184"/>
    </location>
</feature>
<keyword evidence="1" id="KW-0472">Membrane</keyword>
<dbReference type="InterPro" id="IPR053150">
    <property type="entry name" value="Teicoplanin_resist-assoc"/>
</dbReference>
<organism evidence="3 4">
    <name type="scientific">Adlercreutzia rubneri</name>
    <dbReference type="NCBI Taxonomy" id="2916441"/>
    <lineage>
        <taxon>Bacteria</taxon>
        <taxon>Bacillati</taxon>
        <taxon>Actinomycetota</taxon>
        <taxon>Coriobacteriia</taxon>
        <taxon>Eggerthellales</taxon>
        <taxon>Eggerthellaceae</taxon>
        <taxon>Adlercreutzia</taxon>
    </lineage>
</organism>
<sequence length="361" mass="39354">MGEVIIGYIGTFSESFNVAVLVWPLLSLLLSVPVLVALYRRDGWLPLTTVFAVYASILYAAGLVCFTLYPLPTGDAGPGITYGVPPILDPLNFVRDIAEGGVRAVFQLLFNIVLFVPLGFIARTLLKLKLPLMLALSFAATCLIETAQFTGLSGAYPFAYRTFDVDDLICNTLGSLIGWGLAHLAVRLTQREAEVQPPATHNPGFVRRAVALWTDVMIIDLCAVVPRLMVAAGLRLMTGDAFDEALLALVNGEMWIACYLVAFAVVELVVPWMRDGSTPAGLFYRMSCETRKRAGAARVVFYAERAVVLLLVVAHPLCAGLPLAVFYFFAREMPYDRVPKGWAERVGDGEEASEIPEASRA</sequence>
<evidence type="ECO:0000313" key="4">
    <source>
        <dbReference type="Proteomes" id="UP000488839"/>
    </source>
</evidence>
<proteinExistence type="predicted"/>
<dbReference type="EMBL" id="WPOO01000017">
    <property type="protein sequence ID" value="MVN59416.1"/>
    <property type="molecule type" value="Genomic_DNA"/>
</dbReference>
<keyword evidence="4" id="KW-1185">Reference proteome</keyword>
<dbReference type="PANTHER" id="PTHR36834:SF1">
    <property type="entry name" value="INTEGRAL MEMBRANE PROTEIN"/>
    <property type="match status" value="1"/>
</dbReference>
<gene>
    <name evidence="3" type="ORF">GO707_09310</name>
</gene>
<feature type="transmembrane region" description="Helical" evidence="1">
    <location>
        <begin position="210"/>
        <end position="234"/>
    </location>
</feature>